<evidence type="ECO:0000256" key="1">
    <source>
        <dbReference type="ARBA" id="ARBA00022741"/>
    </source>
</evidence>
<reference evidence="7 8" key="1">
    <citation type="journal article" date="2018" name="ISME J.">
        <title>A methanotrophic archaeon couples anaerobic oxidation of methane to Fe(III) reduction.</title>
        <authorList>
            <person name="Cai C."/>
            <person name="Leu A.O."/>
            <person name="Xie G.J."/>
            <person name="Guo J."/>
            <person name="Feng Y."/>
            <person name="Zhao J.X."/>
            <person name="Tyson G.W."/>
            <person name="Yuan Z."/>
            <person name="Hu S."/>
        </authorList>
    </citation>
    <scope>NUCLEOTIDE SEQUENCE [LARGE SCALE GENOMIC DNA]</scope>
    <source>
        <strain evidence="7">FeB_12</strain>
    </source>
</reference>
<dbReference type="Proteomes" id="UP000250918">
    <property type="component" value="Unassembled WGS sequence"/>
</dbReference>
<dbReference type="GO" id="GO:0005524">
    <property type="term" value="F:ATP binding"/>
    <property type="evidence" value="ECO:0007669"/>
    <property type="project" value="UniProtKB-KW"/>
</dbReference>
<keyword evidence="2" id="KW-0067">ATP-binding</keyword>
<dbReference type="PANTHER" id="PTHR32071">
    <property type="entry name" value="TRANSCRIPTIONAL REGULATORY PROTEIN"/>
    <property type="match status" value="1"/>
</dbReference>
<organism evidence="7 8">
    <name type="scientific">candidate division GN15 bacterium</name>
    <dbReference type="NCBI Taxonomy" id="2072418"/>
    <lineage>
        <taxon>Bacteria</taxon>
        <taxon>candidate division GN15</taxon>
    </lineage>
</organism>
<dbReference type="InterPro" id="IPR025944">
    <property type="entry name" value="Sigma_54_int_dom_CS"/>
</dbReference>
<dbReference type="InterPro" id="IPR025943">
    <property type="entry name" value="Sigma_54_int_dom_ATP-bd_2"/>
</dbReference>
<dbReference type="InterPro" id="IPR002197">
    <property type="entry name" value="HTH_Fis"/>
</dbReference>
<dbReference type="AlphaFoldDB" id="A0A855X3R5"/>
<dbReference type="SUPFAM" id="SSF46689">
    <property type="entry name" value="Homeodomain-like"/>
    <property type="match status" value="1"/>
</dbReference>
<dbReference type="FunFam" id="3.40.50.300:FF:000006">
    <property type="entry name" value="DNA-binding transcriptional regulator NtrC"/>
    <property type="match status" value="1"/>
</dbReference>
<dbReference type="InterPro" id="IPR002078">
    <property type="entry name" value="Sigma_54_int"/>
</dbReference>
<dbReference type="Pfam" id="PF25601">
    <property type="entry name" value="AAA_lid_14"/>
    <property type="match status" value="1"/>
</dbReference>
<dbReference type="InterPro" id="IPR027417">
    <property type="entry name" value="P-loop_NTPase"/>
</dbReference>
<dbReference type="InterPro" id="IPR009057">
    <property type="entry name" value="Homeodomain-like_sf"/>
</dbReference>
<dbReference type="EMBL" id="PQAP01000009">
    <property type="protein sequence ID" value="PWB75471.1"/>
    <property type="molecule type" value="Genomic_DNA"/>
</dbReference>
<evidence type="ECO:0000256" key="4">
    <source>
        <dbReference type="ARBA" id="ARBA00023125"/>
    </source>
</evidence>
<gene>
    <name evidence="7" type="ORF">C3F09_02435</name>
</gene>
<dbReference type="SMART" id="SM00382">
    <property type="entry name" value="AAA"/>
    <property type="match status" value="1"/>
</dbReference>
<dbReference type="GO" id="GO:0006355">
    <property type="term" value="P:regulation of DNA-templated transcription"/>
    <property type="evidence" value="ECO:0007669"/>
    <property type="project" value="InterPro"/>
</dbReference>
<dbReference type="Gene3D" id="1.25.40.10">
    <property type="entry name" value="Tetratricopeptide repeat domain"/>
    <property type="match status" value="3"/>
</dbReference>
<dbReference type="Pfam" id="PF00158">
    <property type="entry name" value="Sigma54_activat"/>
    <property type="match status" value="1"/>
</dbReference>
<sequence>MVVDNRLLAIEELLRQHKYGAAAKEIESLSEEDFGAEALNLGIYLSLRAESLLPSANYRSIIELGLRAYKLLADSSENRRFGHLQWVLSQAYSGLGDFRNAEIRARDALSTYRRASDTDGQANALNELAWIMFARNDFAASAAHLEEALGIESGNPRKVARLTGNLGRIRVLTGQWTQAEADLKHALQWNLENNEEKSEAINLLSLGYLQLRKRDFAQAGRLLDKAAVVIARLDMKRERVIHLEYAGELAYERGEILKAKNLFYEAYQGGRLIAPESALVSQASRRLAEADLALDNIDDAMRYAQKGLELAMQLGERTEVAMSHRVIARIFEIRGNHADAVENIHRAVEVARQVGDPYDVAQTLLVSAEILAAGEAVDLEAIRGALDEASRIFKKLKLEFWQAETDYRAGMSACQRGDLARGFRKLSRAEKVFAALDERPKVRAVHQFLQSLTDQAVALSISEDNEYGAFGSMMSPAEVNEFRTGMLDETLHLLVKKTRASRAIIYAPDFEVNPVTATFPLTTAQQKKFIDGFQALLGQEISQTKPTLLLDCRRDPYINGLFPDQPDIIASVLVVPFTMADQCVRYLYADKLSVDGMLNPFNQSELNFAVGFSGVIAFKAAELQKMRLVEDNRRLKAQLQQKAAFPNIITRNSQLLDMLTQLRQVIDSPISITIEGETGSGKDLVARAIHYNSVRRNKRFISVNCAALPETLLESELFGYRRGAFTGADRDKPGLFEEADGGTFFLDEIADMPLSIQAKVLRVLEEKELVRLGETVPRKVDVRIISATNKDLKAEMAKGLFRQDLYYRLSALSYQLPPLRERKEDIPLLVAHFLEESGKRITPDTMRALVAYDWPGNIRELENEMKKLVLLAGDSDEIRRDLLAGKITGSVSAVPVTGLSQTEEQVTFGQAYSLYDYLAFWEKKFIVQALREQNGVKKHAAAQLNIPESTLRLKIKQYDIDLNRLDAVN</sequence>
<keyword evidence="5" id="KW-0804">Transcription</keyword>
<dbReference type="Gene3D" id="1.10.8.60">
    <property type="match status" value="1"/>
</dbReference>
<evidence type="ECO:0000256" key="5">
    <source>
        <dbReference type="ARBA" id="ARBA00023163"/>
    </source>
</evidence>
<dbReference type="SUPFAM" id="SSF48452">
    <property type="entry name" value="TPR-like"/>
    <property type="match status" value="2"/>
</dbReference>
<name>A0A855X3R5_9BACT</name>
<dbReference type="Gene3D" id="3.40.50.300">
    <property type="entry name" value="P-loop containing nucleotide triphosphate hydrolases"/>
    <property type="match status" value="1"/>
</dbReference>
<dbReference type="SMART" id="SM00028">
    <property type="entry name" value="TPR"/>
    <property type="match status" value="4"/>
</dbReference>
<dbReference type="PROSITE" id="PS50045">
    <property type="entry name" value="SIGMA54_INTERACT_4"/>
    <property type="match status" value="1"/>
</dbReference>
<dbReference type="PROSITE" id="PS00688">
    <property type="entry name" value="SIGMA54_INTERACT_3"/>
    <property type="match status" value="1"/>
</dbReference>
<evidence type="ECO:0000256" key="2">
    <source>
        <dbReference type="ARBA" id="ARBA00022840"/>
    </source>
</evidence>
<proteinExistence type="predicted"/>
<evidence type="ECO:0000259" key="6">
    <source>
        <dbReference type="PROSITE" id="PS50045"/>
    </source>
</evidence>
<keyword evidence="4" id="KW-0238">DNA-binding</keyword>
<evidence type="ECO:0000256" key="3">
    <source>
        <dbReference type="ARBA" id="ARBA00023015"/>
    </source>
</evidence>
<protein>
    <recommendedName>
        <fullName evidence="6">Sigma-54 factor interaction domain-containing protein</fullName>
    </recommendedName>
</protein>
<dbReference type="PANTHER" id="PTHR32071:SF57">
    <property type="entry name" value="C4-DICARBOXYLATE TRANSPORT TRANSCRIPTIONAL REGULATORY PROTEIN DCTD"/>
    <property type="match status" value="1"/>
</dbReference>
<dbReference type="SUPFAM" id="SSF52540">
    <property type="entry name" value="P-loop containing nucleoside triphosphate hydrolases"/>
    <property type="match status" value="1"/>
</dbReference>
<feature type="domain" description="Sigma-54 factor interaction" evidence="6">
    <location>
        <begin position="648"/>
        <end position="870"/>
    </location>
</feature>
<evidence type="ECO:0000313" key="8">
    <source>
        <dbReference type="Proteomes" id="UP000250918"/>
    </source>
</evidence>
<dbReference type="GO" id="GO:0043565">
    <property type="term" value="F:sequence-specific DNA binding"/>
    <property type="evidence" value="ECO:0007669"/>
    <property type="project" value="InterPro"/>
</dbReference>
<keyword evidence="1" id="KW-0547">Nucleotide-binding</keyword>
<accession>A0A855X3R5</accession>
<dbReference type="InterPro" id="IPR058031">
    <property type="entry name" value="AAA_lid_NorR"/>
</dbReference>
<dbReference type="InterPro" id="IPR003593">
    <property type="entry name" value="AAA+_ATPase"/>
</dbReference>
<dbReference type="InterPro" id="IPR019734">
    <property type="entry name" value="TPR_rpt"/>
</dbReference>
<dbReference type="InterPro" id="IPR011990">
    <property type="entry name" value="TPR-like_helical_dom_sf"/>
</dbReference>
<dbReference type="PROSITE" id="PS00676">
    <property type="entry name" value="SIGMA54_INTERACT_2"/>
    <property type="match status" value="1"/>
</dbReference>
<dbReference type="Pfam" id="PF02954">
    <property type="entry name" value="HTH_8"/>
    <property type="match status" value="1"/>
</dbReference>
<keyword evidence="3" id="KW-0805">Transcription regulation</keyword>
<comment type="caution">
    <text evidence="7">The sequence shown here is derived from an EMBL/GenBank/DDBJ whole genome shotgun (WGS) entry which is preliminary data.</text>
</comment>
<dbReference type="Gene3D" id="1.10.10.60">
    <property type="entry name" value="Homeodomain-like"/>
    <property type="match status" value="1"/>
</dbReference>
<evidence type="ECO:0000313" key="7">
    <source>
        <dbReference type="EMBL" id="PWB75471.1"/>
    </source>
</evidence>
<dbReference type="CDD" id="cd00009">
    <property type="entry name" value="AAA"/>
    <property type="match status" value="1"/>
</dbReference>